<evidence type="ECO:0000256" key="11">
    <source>
        <dbReference type="SAM" id="Phobius"/>
    </source>
</evidence>
<comment type="similarity">
    <text evidence="2">Belongs to the ABC transporter superfamily. ABCA family.</text>
</comment>
<dbReference type="SUPFAM" id="SSF52540">
    <property type="entry name" value="P-loop containing nucleoside triphosphate hydrolases"/>
    <property type="match status" value="1"/>
</dbReference>
<evidence type="ECO:0000256" key="10">
    <source>
        <dbReference type="SAM" id="MobiDB-lite"/>
    </source>
</evidence>
<dbReference type="PROSITE" id="PS50893">
    <property type="entry name" value="ABC_TRANSPORTER_2"/>
    <property type="match status" value="1"/>
</dbReference>
<dbReference type="SMART" id="SM00382">
    <property type="entry name" value="AAA"/>
    <property type="match status" value="1"/>
</dbReference>
<dbReference type="GO" id="GO:0005524">
    <property type="term" value="F:ATP binding"/>
    <property type="evidence" value="ECO:0007669"/>
    <property type="project" value="UniProtKB-KW"/>
</dbReference>
<evidence type="ECO:0000256" key="7">
    <source>
        <dbReference type="ARBA" id="ARBA00022840"/>
    </source>
</evidence>
<comment type="subcellular location">
    <subcellularLocation>
        <location evidence="1">Membrane</location>
        <topology evidence="1">Multi-pass membrane protein</topology>
    </subcellularLocation>
</comment>
<keyword evidence="5" id="KW-0677">Repeat</keyword>
<dbReference type="PANTHER" id="PTHR19229:SF36">
    <property type="entry name" value="ATP-BINDING CASSETTE SUB-FAMILY A MEMBER 2"/>
    <property type="match status" value="1"/>
</dbReference>
<feature type="chain" id="PRO_5032814562" evidence="12">
    <location>
        <begin position="17"/>
        <end position="1252"/>
    </location>
</feature>
<dbReference type="InterPro" id="IPR003439">
    <property type="entry name" value="ABC_transporter-like_ATP-bd"/>
</dbReference>
<sequence length="1252" mass="139088">MRAPWALLLTAAPLVAEDRDGWSIEACPPMPTSLETALETLTCIHSMQRAALNYFIRQWYQQIESLALLAGRCAATERVKAVLRILDLVDRVLCMVKMDPCFEPRDRYNSALQHTCAKLAETGLITCNEMQDLRVVPRDFFATLESAISGCPIKDDPFWAALQQPRGVAWTLGAHHAHKSCDDEGPDLASNLICGGWAGILLEGHASRNAKLRDHFRDRRDVVLLSQLAEPHSLGAMLQDATWNNPVLRGQEVDLLQITLSINDCGMLTALLSSGARPRFLRAIFWHPIPPPIVYQPGSQRTLGDWYEDVFELTGETCSLQAVVDAVHDHYGLWALDLRDCDKANFVRRDVAAELGLELVEEGLEDAWYQRYADSECLLNSHVFDTLLIDPRLMLDRHLPVAEKMALWEAHLKTIGRSGVVSAENKILEVQVDEPPLRLSTDQPGREVSDHMMPFADESQKETNQTSAISTNIFVCAAVFWVSCGVRQELINSYGAFSLSGAEGGQANLTMWFKREAYHGVPIMVNLWNNARMRLLGFNDSKVQVWNHPLPKTQQLVQEEMSGGNQVVTDLFVALTIILAMGFIPASFVVYLVHEKASNGKHQQLLTGISPVMYWFSNYCWDFVNYLVPLVVCIIIFAAFQAMAYSGANLPAIIVLLLFYGLCMTPLMYCTEPLFAVPSTAYVTLICVNIFTGTISTLAILTLETFVEELPTLEPILDFGQTVFPWTLPNYCLGRSLMDIAINHYANFAYTEFGACVHNNGSVCFKDPLSWDVCGHYIFNLALMAPVWFLVRLLIEWGCFLRGFKARRLARLLQSASPDQAAPQIEDEAVVAERLRVESSSLSSKAGLGDSLILDNLEKCFARTSCMRRAVTHRAVRGISVGVPPGECFGLLGVNGAGKTTTMRMITGDTEVTNGDIRVGGASVQNNRDAARRRLGYCPQFDALPDKLTVRETLSLYAWIRGVPRNEVQQVTETMVQKMCLEAHQHNLCEYLSGGNKRKLSTALALIGEPDVVLLDEPSTGVDVGARRFLWEIIGDIRLNGHAVVLTSHSMEECEVLCTRLTIMVHGQFRCLGSPVELKARYGGGYSLAVKSLPGQEAGGRSTDQNMAQIREFVRGKVPWARLAEISVGLLRYRLKGTQTDHGEELPLAEIFRLFEEASNTGGVLEGYLSDYSISQTSLEEVFLHFSREAGVIEDPEIQMMEVDDASPLPPVPEAAQAPEADEDPMTMDDRDIIPLSRLTPPNLKEKPDPAN</sequence>
<protein>
    <submittedName>
        <fullName evidence="14">Abca1 protein</fullName>
    </submittedName>
</protein>
<gene>
    <name evidence="14" type="primary">Abca1</name>
    <name evidence="14" type="ORF">SNAT2548_LOCUS10474</name>
</gene>
<evidence type="ECO:0000256" key="5">
    <source>
        <dbReference type="ARBA" id="ARBA00022737"/>
    </source>
</evidence>
<dbReference type="PANTHER" id="PTHR19229">
    <property type="entry name" value="ATP-BINDING CASSETTE TRANSPORTER SUBFAMILY A ABCA"/>
    <property type="match status" value="1"/>
</dbReference>
<dbReference type="InterPro" id="IPR027417">
    <property type="entry name" value="P-loop_NTPase"/>
</dbReference>
<evidence type="ECO:0000256" key="3">
    <source>
        <dbReference type="ARBA" id="ARBA00022448"/>
    </source>
</evidence>
<dbReference type="InterPro" id="IPR026082">
    <property type="entry name" value="ABCA"/>
</dbReference>
<keyword evidence="6" id="KW-0547">Nucleotide-binding</keyword>
<name>A0A812LA75_9DINO</name>
<accession>A0A812LA75</accession>
<keyword evidence="12" id="KW-0732">Signal</keyword>
<proteinExistence type="inferred from homology"/>
<evidence type="ECO:0000256" key="6">
    <source>
        <dbReference type="ARBA" id="ARBA00022741"/>
    </source>
</evidence>
<evidence type="ECO:0000256" key="9">
    <source>
        <dbReference type="ARBA" id="ARBA00023136"/>
    </source>
</evidence>
<keyword evidence="8 11" id="KW-1133">Transmembrane helix</keyword>
<dbReference type="FunFam" id="3.40.50.300:FF:002470">
    <property type="entry name" value="ABC transporter, putative"/>
    <property type="match status" value="1"/>
</dbReference>
<comment type="caution">
    <text evidence="14">The sequence shown here is derived from an EMBL/GenBank/DDBJ whole genome shotgun (WGS) entry which is preliminary data.</text>
</comment>
<evidence type="ECO:0000256" key="1">
    <source>
        <dbReference type="ARBA" id="ARBA00004141"/>
    </source>
</evidence>
<feature type="domain" description="ABC transporter" evidence="13">
    <location>
        <begin position="852"/>
        <end position="1091"/>
    </location>
</feature>
<dbReference type="AlphaFoldDB" id="A0A812LA75"/>
<evidence type="ECO:0000256" key="12">
    <source>
        <dbReference type="SAM" id="SignalP"/>
    </source>
</evidence>
<organism evidence="14 15">
    <name type="scientific">Symbiodinium natans</name>
    <dbReference type="NCBI Taxonomy" id="878477"/>
    <lineage>
        <taxon>Eukaryota</taxon>
        <taxon>Sar</taxon>
        <taxon>Alveolata</taxon>
        <taxon>Dinophyceae</taxon>
        <taxon>Suessiales</taxon>
        <taxon>Symbiodiniaceae</taxon>
        <taxon>Symbiodinium</taxon>
    </lineage>
</organism>
<feature type="region of interest" description="Disordered" evidence="10">
    <location>
        <begin position="1204"/>
        <end position="1252"/>
    </location>
</feature>
<dbReference type="OrthoDB" id="311765at2759"/>
<dbReference type="CDD" id="cd03263">
    <property type="entry name" value="ABC_subfamily_A"/>
    <property type="match status" value="1"/>
</dbReference>
<dbReference type="EMBL" id="CAJNDS010000868">
    <property type="protein sequence ID" value="CAE7238389.1"/>
    <property type="molecule type" value="Genomic_DNA"/>
</dbReference>
<evidence type="ECO:0000259" key="13">
    <source>
        <dbReference type="PROSITE" id="PS50893"/>
    </source>
</evidence>
<evidence type="ECO:0000256" key="2">
    <source>
        <dbReference type="ARBA" id="ARBA00008869"/>
    </source>
</evidence>
<dbReference type="Pfam" id="PF00005">
    <property type="entry name" value="ABC_tran"/>
    <property type="match status" value="1"/>
</dbReference>
<feature type="transmembrane region" description="Helical" evidence="11">
    <location>
        <begin position="650"/>
        <end position="669"/>
    </location>
</feature>
<keyword evidence="4 11" id="KW-0812">Transmembrane</keyword>
<evidence type="ECO:0000313" key="14">
    <source>
        <dbReference type="EMBL" id="CAE7238389.1"/>
    </source>
</evidence>
<dbReference type="GO" id="GO:0016020">
    <property type="term" value="C:membrane"/>
    <property type="evidence" value="ECO:0007669"/>
    <property type="project" value="UniProtKB-SubCell"/>
</dbReference>
<keyword evidence="9 11" id="KW-0472">Membrane</keyword>
<dbReference type="GO" id="GO:0140359">
    <property type="term" value="F:ABC-type transporter activity"/>
    <property type="evidence" value="ECO:0007669"/>
    <property type="project" value="InterPro"/>
</dbReference>
<keyword evidence="15" id="KW-1185">Reference proteome</keyword>
<dbReference type="Pfam" id="PF12698">
    <property type="entry name" value="ABC2_membrane_3"/>
    <property type="match status" value="1"/>
</dbReference>
<evidence type="ECO:0000256" key="4">
    <source>
        <dbReference type="ARBA" id="ARBA00022692"/>
    </source>
</evidence>
<dbReference type="Gene3D" id="3.40.50.300">
    <property type="entry name" value="P-loop containing nucleotide triphosphate hydrolases"/>
    <property type="match status" value="1"/>
</dbReference>
<feature type="transmembrane region" description="Helical" evidence="11">
    <location>
        <begin position="623"/>
        <end position="644"/>
    </location>
</feature>
<dbReference type="GO" id="GO:0005319">
    <property type="term" value="F:lipid transporter activity"/>
    <property type="evidence" value="ECO:0007669"/>
    <property type="project" value="TreeGrafter"/>
</dbReference>
<feature type="transmembrane region" description="Helical" evidence="11">
    <location>
        <begin position="571"/>
        <end position="593"/>
    </location>
</feature>
<dbReference type="InterPro" id="IPR013525">
    <property type="entry name" value="ABC2_TM"/>
</dbReference>
<evidence type="ECO:0000313" key="15">
    <source>
        <dbReference type="Proteomes" id="UP000604046"/>
    </source>
</evidence>
<feature type="signal peptide" evidence="12">
    <location>
        <begin position="1"/>
        <end position="16"/>
    </location>
</feature>
<dbReference type="Proteomes" id="UP000604046">
    <property type="component" value="Unassembled WGS sequence"/>
</dbReference>
<reference evidence="14" key="1">
    <citation type="submission" date="2021-02" db="EMBL/GenBank/DDBJ databases">
        <authorList>
            <person name="Dougan E. K."/>
            <person name="Rhodes N."/>
            <person name="Thang M."/>
            <person name="Chan C."/>
        </authorList>
    </citation>
    <scope>NUCLEOTIDE SEQUENCE</scope>
</reference>
<dbReference type="InterPro" id="IPR003593">
    <property type="entry name" value="AAA+_ATPase"/>
</dbReference>
<feature type="transmembrane region" description="Helical" evidence="11">
    <location>
        <begin position="681"/>
        <end position="703"/>
    </location>
</feature>
<evidence type="ECO:0000256" key="8">
    <source>
        <dbReference type="ARBA" id="ARBA00022989"/>
    </source>
</evidence>
<dbReference type="GO" id="GO:0016887">
    <property type="term" value="F:ATP hydrolysis activity"/>
    <property type="evidence" value="ECO:0007669"/>
    <property type="project" value="InterPro"/>
</dbReference>
<keyword evidence="3" id="KW-0813">Transport</keyword>
<keyword evidence="7" id="KW-0067">ATP-binding</keyword>